<proteinExistence type="inferred from homology"/>
<dbReference type="SMART" id="SM00387">
    <property type="entry name" value="HATPase_c"/>
    <property type="match status" value="1"/>
</dbReference>
<organism evidence="17 18">
    <name type="scientific">Aerosakkonema funiforme FACHB-1375</name>
    <dbReference type="NCBI Taxonomy" id="2949571"/>
    <lineage>
        <taxon>Bacteria</taxon>
        <taxon>Bacillati</taxon>
        <taxon>Cyanobacteriota</taxon>
        <taxon>Cyanophyceae</taxon>
        <taxon>Oscillatoriophycideae</taxon>
        <taxon>Aerosakkonematales</taxon>
        <taxon>Aerosakkonemataceae</taxon>
        <taxon>Aerosakkonema</taxon>
    </lineage>
</organism>
<dbReference type="GO" id="GO:0000155">
    <property type="term" value="F:phosphorelay sensor kinase activity"/>
    <property type="evidence" value="ECO:0007669"/>
    <property type="project" value="InterPro"/>
</dbReference>
<dbReference type="Pfam" id="PF00072">
    <property type="entry name" value="Response_reg"/>
    <property type="match status" value="1"/>
</dbReference>
<evidence type="ECO:0000256" key="2">
    <source>
        <dbReference type="ARBA" id="ARBA00004236"/>
    </source>
</evidence>
<dbReference type="CDD" id="cd16922">
    <property type="entry name" value="HATPase_EvgS-ArcB-TorS-like"/>
    <property type="match status" value="1"/>
</dbReference>
<dbReference type="EC" id="2.7.13.3" evidence="4"/>
<dbReference type="PROSITE" id="PS50110">
    <property type="entry name" value="RESPONSE_REGULATORY"/>
    <property type="match status" value="1"/>
</dbReference>
<dbReference type="InterPro" id="IPR003018">
    <property type="entry name" value="GAF"/>
</dbReference>
<evidence type="ECO:0000256" key="13">
    <source>
        <dbReference type="PROSITE-ProRule" id="PRU00169"/>
    </source>
</evidence>
<dbReference type="PRINTS" id="PR00344">
    <property type="entry name" value="BCTRLSENSOR"/>
</dbReference>
<dbReference type="SMART" id="SM00065">
    <property type="entry name" value="GAF"/>
    <property type="match status" value="1"/>
</dbReference>
<gene>
    <name evidence="17" type="ORF">H6G03_15165</name>
</gene>
<dbReference type="Proteomes" id="UP000641646">
    <property type="component" value="Unassembled WGS sequence"/>
</dbReference>
<evidence type="ECO:0000259" key="15">
    <source>
        <dbReference type="PROSITE" id="PS50109"/>
    </source>
</evidence>
<evidence type="ECO:0000256" key="11">
    <source>
        <dbReference type="ARBA" id="ARBA00023012"/>
    </source>
</evidence>
<dbReference type="PROSITE" id="PS50046">
    <property type="entry name" value="PHYTOCHROME_2"/>
    <property type="match status" value="1"/>
</dbReference>
<evidence type="ECO:0000256" key="4">
    <source>
        <dbReference type="ARBA" id="ARBA00012438"/>
    </source>
</evidence>
<evidence type="ECO:0000256" key="3">
    <source>
        <dbReference type="ARBA" id="ARBA00006402"/>
    </source>
</evidence>
<dbReference type="Gene3D" id="3.30.450.40">
    <property type="match status" value="1"/>
</dbReference>
<feature type="domain" description="Response regulatory" evidence="16">
    <location>
        <begin position="705"/>
        <end position="821"/>
    </location>
</feature>
<keyword evidence="7" id="KW-0808">Transferase</keyword>
<evidence type="ECO:0000259" key="16">
    <source>
        <dbReference type="PROSITE" id="PS50110"/>
    </source>
</evidence>
<keyword evidence="10" id="KW-0067">ATP-binding</keyword>
<protein>
    <recommendedName>
        <fullName evidence="4">histidine kinase</fullName>
        <ecNumber evidence="4">2.7.13.3</ecNumber>
    </recommendedName>
</protein>
<dbReference type="GO" id="GO:0005524">
    <property type="term" value="F:ATP binding"/>
    <property type="evidence" value="ECO:0007669"/>
    <property type="project" value="UniProtKB-KW"/>
</dbReference>
<evidence type="ECO:0000256" key="1">
    <source>
        <dbReference type="ARBA" id="ARBA00000085"/>
    </source>
</evidence>
<comment type="catalytic activity">
    <reaction evidence="1">
        <text>ATP + protein L-histidine = ADP + protein N-phospho-L-histidine.</text>
        <dbReference type="EC" id="2.7.13.3"/>
    </reaction>
</comment>
<dbReference type="Gene3D" id="3.40.50.2300">
    <property type="match status" value="1"/>
</dbReference>
<dbReference type="CDD" id="cd00082">
    <property type="entry name" value="HisKA"/>
    <property type="match status" value="1"/>
</dbReference>
<evidence type="ECO:0000259" key="14">
    <source>
        <dbReference type="PROSITE" id="PS50046"/>
    </source>
</evidence>
<dbReference type="EMBL" id="JACJPW010000036">
    <property type="protein sequence ID" value="MBD2182419.1"/>
    <property type="molecule type" value="Genomic_DNA"/>
</dbReference>
<dbReference type="Pfam" id="PF01590">
    <property type="entry name" value="GAF"/>
    <property type="match status" value="1"/>
</dbReference>
<dbReference type="SUPFAM" id="SSF52172">
    <property type="entry name" value="CheY-like"/>
    <property type="match status" value="1"/>
</dbReference>
<comment type="subcellular location">
    <subcellularLocation>
        <location evidence="2">Cell membrane</location>
    </subcellularLocation>
</comment>
<dbReference type="FunFam" id="1.10.287.130:FF:000038">
    <property type="entry name" value="Sensory transduction histidine kinase"/>
    <property type="match status" value="1"/>
</dbReference>
<dbReference type="Pfam" id="PF02518">
    <property type="entry name" value="HATPase_c"/>
    <property type="match status" value="1"/>
</dbReference>
<dbReference type="SUPFAM" id="SSF55874">
    <property type="entry name" value="ATPase domain of HSP90 chaperone/DNA topoisomerase II/histidine kinase"/>
    <property type="match status" value="1"/>
</dbReference>
<dbReference type="GO" id="GO:0009927">
    <property type="term" value="F:histidine phosphotransfer kinase activity"/>
    <property type="evidence" value="ECO:0007669"/>
    <property type="project" value="TreeGrafter"/>
</dbReference>
<evidence type="ECO:0000256" key="6">
    <source>
        <dbReference type="ARBA" id="ARBA00022553"/>
    </source>
</evidence>
<accession>A0A926VEQ6</accession>
<dbReference type="Pfam" id="PF00512">
    <property type="entry name" value="HisKA"/>
    <property type="match status" value="1"/>
</dbReference>
<sequence length="824" mass="93260">MVSYQNSILNRCLPLTTFERVRELLQQMAQRFQGDTHVNFSKKGKRQAQDLTLFLTEDVVSSVELPQGTLPERFALLISKRFSAWFFGDWESEKRETESPNGKDNLLTTNCQLSIPNAQFLRVGLTFEPTAIVAFLTQISNLVENNLYARQTLQAASQIPQSNDPTLQSEFTLSLLEIFSQDREENNAAEKVYPYVSVCQPVHNALSQQIEQERLLNQVTTQIRQSLELPVILNTAVEQVRNFLQADRLIVYEFHCDTIEERHNSKIASSSGDYHGFPVNRNADSNFPDPLYPLSSLDSSSCYGRITYEAKADDSIPSVLHLAEEGYCFIKVPKFREKYRKGFALAVEDIETAYIFSPCLLDLMRNVRVRAKLAVPIVIQEQLWGLLIVHQCFQPRQWQENEKNFLRQIAEHLAIAIYQAQLYAQLQQQKQTLEQRVIERTQELHDAMLAAQSASRTKGEFLATMSHELRTPLTCVIGLSATLLRWSFGQLSQKQRDYLQTIHDNGEHLLELINDILELSQMEAGKTVLNISDISLSLVAQYSLQIVREKALQRGVELAINLRISPSQDRFLADGKRVKQILFNLLTNGIKFTPSGGRVTLRVWLEGTQAVFQVEDTGIGISQEQLPLIFQKFQQLDTSYHRQYEGTGLGLALTKQLVELHRGRIEVDSRVGEGSIFTVWLPLPPSPPSPNDPRIPIMTDLPQGRIVLIENDEETANLICDILTAAGYQIVWIIEGTTAIKQIEILQPLAALVEINLSGLNGYEVIRQLRNSSAISNLKILAITATEIPTNPLYGLGAEPDDYLKKPVQPQELLHKVQLLMANN</sequence>
<dbReference type="SMART" id="SM00388">
    <property type="entry name" value="HisKA"/>
    <property type="match status" value="1"/>
</dbReference>
<keyword evidence="18" id="KW-1185">Reference proteome</keyword>
<feature type="domain" description="Phytochrome chromophore attachment site" evidence="14">
    <location>
        <begin position="228"/>
        <end position="412"/>
    </location>
</feature>
<comment type="caution">
    <text evidence="13">Lacks conserved residue(s) required for the propagation of feature annotation.</text>
</comment>
<dbReference type="InterPro" id="IPR011006">
    <property type="entry name" value="CheY-like_superfamily"/>
</dbReference>
<dbReference type="SUPFAM" id="SSF55781">
    <property type="entry name" value="GAF domain-like"/>
    <property type="match status" value="1"/>
</dbReference>
<evidence type="ECO:0000256" key="8">
    <source>
        <dbReference type="ARBA" id="ARBA00022741"/>
    </source>
</evidence>
<dbReference type="FunFam" id="3.30.565.10:FF:000023">
    <property type="entry name" value="PAS domain-containing sensor histidine kinase"/>
    <property type="match status" value="1"/>
</dbReference>
<keyword evidence="12" id="KW-0472">Membrane</keyword>
<name>A0A926VEQ6_9CYAN</name>
<dbReference type="SMART" id="SM00448">
    <property type="entry name" value="REC"/>
    <property type="match status" value="1"/>
</dbReference>
<keyword evidence="9" id="KW-0418">Kinase</keyword>
<keyword evidence="6" id="KW-0597">Phosphoprotein</keyword>
<evidence type="ECO:0000256" key="9">
    <source>
        <dbReference type="ARBA" id="ARBA00022777"/>
    </source>
</evidence>
<reference evidence="17" key="2">
    <citation type="submission" date="2020-08" db="EMBL/GenBank/DDBJ databases">
        <authorList>
            <person name="Chen M."/>
            <person name="Teng W."/>
            <person name="Zhao L."/>
            <person name="Hu C."/>
            <person name="Zhou Y."/>
            <person name="Han B."/>
            <person name="Song L."/>
            <person name="Shu W."/>
        </authorList>
    </citation>
    <scope>NUCLEOTIDE SEQUENCE</scope>
    <source>
        <strain evidence="17">FACHB-1375</strain>
    </source>
</reference>
<keyword evidence="8" id="KW-0547">Nucleotide-binding</keyword>
<evidence type="ECO:0000256" key="12">
    <source>
        <dbReference type="ARBA" id="ARBA00023136"/>
    </source>
</evidence>
<dbReference type="InterPro" id="IPR016132">
    <property type="entry name" value="Phyto_chromo_attachment"/>
</dbReference>
<dbReference type="PANTHER" id="PTHR43047:SF63">
    <property type="entry name" value="HISTIDINE KINASE"/>
    <property type="match status" value="1"/>
</dbReference>
<dbReference type="InterPro" id="IPR004358">
    <property type="entry name" value="Sig_transdc_His_kin-like_C"/>
</dbReference>
<dbReference type="AlphaFoldDB" id="A0A926VEQ6"/>
<dbReference type="PROSITE" id="PS50109">
    <property type="entry name" value="HIS_KIN"/>
    <property type="match status" value="1"/>
</dbReference>
<evidence type="ECO:0000313" key="18">
    <source>
        <dbReference type="Proteomes" id="UP000641646"/>
    </source>
</evidence>
<evidence type="ECO:0000256" key="7">
    <source>
        <dbReference type="ARBA" id="ARBA00022679"/>
    </source>
</evidence>
<dbReference type="InterPro" id="IPR005467">
    <property type="entry name" value="His_kinase_dom"/>
</dbReference>
<dbReference type="InterPro" id="IPR036890">
    <property type="entry name" value="HATPase_C_sf"/>
</dbReference>
<dbReference type="PANTHER" id="PTHR43047">
    <property type="entry name" value="TWO-COMPONENT HISTIDINE PROTEIN KINASE"/>
    <property type="match status" value="1"/>
</dbReference>
<evidence type="ECO:0000256" key="5">
    <source>
        <dbReference type="ARBA" id="ARBA00022475"/>
    </source>
</evidence>
<dbReference type="GO" id="GO:0005886">
    <property type="term" value="C:plasma membrane"/>
    <property type="evidence" value="ECO:0007669"/>
    <property type="project" value="UniProtKB-SubCell"/>
</dbReference>
<comment type="caution">
    <text evidence="17">The sequence shown here is derived from an EMBL/GenBank/DDBJ whole genome shotgun (WGS) entry which is preliminary data.</text>
</comment>
<dbReference type="InterPro" id="IPR001789">
    <property type="entry name" value="Sig_transdc_resp-reg_receiver"/>
</dbReference>
<reference evidence="17" key="1">
    <citation type="journal article" date="2015" name="ISME J.">
        <title>Draft Genome Sequence of Streptomyces incarnatus NRRL8089, which Produces the Nucleoside Antibiotic Sinefungin.</title>
        <authorList>
            <person name="Oshima K."/>
            <person name="Hattori M."/>
            <person name="Shimizu H."/>
            <person name="Fukuda K."/>
            <person name="Nemoto M."/>
            <person name="Inagaki K."/>
            <person name="Tamura T."/>
        </authorList>
    </citation>
    <scope>NUCLEOTIDE SEQUENCE</scope>
    <source>
        <strain evidence="17">FACHB-1375</strain>
    </source>
</reference>
<dbReference type="RefSeq" id="WP_190465231.1">
    <property type="nucleotide sequence ID" value="NZ_JACJPW010000036.1"/>
</dbReference>
<dbReference type="InterPro" id="IPR003594">
    <property type="entry name" value="HATPase_dom"/>
</dbReference>
<dbReference type="InterPro" id="IPR003661">
    <property type="entry name" value="HisK_dim/P_dom"/>
</dbReference>
<keyword evidence="11" id="KW-0902">Two-component regulatory system</keyword>
<keyword evidence="5" id="KW-1003">Cell membrane</keyword>
<evidence type="ECO:0000256" key="10">
    <source>
        <dbReference type="ARBA" id="ARBA00022840"/>
    </source>
</evidence>
<comment type="similarity">
    <text evidence="3">In the N-terminal section; belongs to the phytochrome family.</text>
</comment>
<dbReference type="InterPro" id="IPR029016">
    <property type="entry name" value="GAF-like_dom_sf"/>
</dbReference>
<dbReference type="InterPro" id="IPR036097">
    <property type="entry name" value="HisK_dim/P_sf"/>
</dbReference>
<evidence type="ECO:0000313" key="17">
    <source>
        <dbReference type="EMBL" id="MBD2182419.1"/>
    </source>
</evidence>
<feature type="domain" description="Histidine kinase" evidence="15">
    <location>
        <begin position="464"/>
        <end position="685"/>
    </location>
</feature>
<dbReference type="SUPFAM" id="SSF47384">
    <property type="entry name" value="Homodimeric domain of signal transducing histidine kinase"/>
    <property type="match status" value="1"/>
</dbReference>
<dbReference type="Gene3D" id="1.10.287.130">
    <property type="match status" value="1"/>
</dbReference>
<dbReference type="Gene3D" id="3.30.565.10">
    <property type="entry name" value="Histidine kinase-like ATPase, C-terminal domain"/>
    <property type="match status" value="1"/>
</dbReference>